<sequence length="77" mass="8700">MKSAGGKTYTVSANGNVTNDGVFQYVWNAFDQLTEVKSLSGVTVASYRYDGYPNESIFDFYYNRCHCCGYFSCSLRM</sequence>
<comment type="caution">
    <text evidence="1">The sequence shown here is derived from an EMBL/GenBank/DDBJ whole genome shotgun (WGS) entry which is preliminary data.</text>
</comment>
<gene>
    <name evidence="1" type="ORF">NXZ79_13065</name>
</gene>
<protein>
    <submittedName>
        <fullName evidence="1">Uncharacterized protein</fullName>
    </submittedName>
</protein>
<reference evidence="1 2" key="1">
    <citation type="submission" date="2022-08" db="EMBL/GenBank/DDBJ databases">
        <title>Lysinibacillus sequencing.</title>
        <authorList>
            <person name="Dunlap C."/>
        </authorList>
    </citation>
    <scope>NUCLEOTIDE SEQUENCE [LARGE SCALE GENOMIC DNA]</scope>
    <source>
        <strain evidence="1 2">PB211</strain>
    </source>
</reference>
<dbReference type="RefSeq" id="WP_012292810.1">
    <property type="nucleotide sequence ID" value="NZ_JANTOO010000013.1"/>
</dbReference>
<proteinExistence type="predicted"/>
<keyword evidence="2" id="KW-1185">Reference proteome</keyword>
<dbReference type="EMBL" id="JANTOO010000013">
    <property type="protein sequence ID" value="MCS1396961.1"/>
    <property type="molecule type" value="Genomic_DNA"/>
</dbReference>
<dbReference type="Gene3D" id="2.180.10.10">
    <property type="entry name" value="RHS repeat-associated core"/>
    <property type="match status" value="1"/>
</dbReference>
<accession>A0ABT2DQ92</accession>
<evidence type="ECO:0000313" key="2">
    <source>
        <dbReference type="Proteomes" id="UP001525021"/>
    </source>
</evidence>
<name>A0ABT2DQ92_9BACI</name>
<organism evidence="1 2">
    <name type="scientific">Lysinibacillus pinottii</name>
    <dbReference type="NCBI Taxonomy" id="2973932"/>
    <lineage>
        <taxon>Bacteria</taxon>
        <taxon>Bacillati</taxon>
        <taxon>Bacillota</taxon>
        <taxon>Bacilli</taxon>
        <taxon>Bacillales</taxon>
        <taxon>Bacillaceae</taxon>
        <taxon>Lysinibacillus</taxon>
    </lineage>
</organism>
<evidence type="ECO:0000313" key="1">
    <source>
        <dbReference type="EMBL" id="MCS1396961.1"/>
    </source>
</evidence>
<dbReference type="Proteomes" id="UP001525021">
    <property type="component" value="Unassembled WGS sequence"/>
</dbReference>